<dbReference type="AlphaFoldDB" id="A0A152A4J4"/>
<sequence length="540" mass="62448">MFLFKKEKEIQFKNYFVLSNIVKFLDNNVDILNFIRVCKFSYEQKKFIRFHNFPNYYCSKIISKVMDSPKTLKPSILPPPSKVIEITESIFEFFVKKVTSVLEPSVNVDELFSYIPNRFNRLVLNDIGDYYIYKKYFESRLDVLEVLCSWRRDGIDGCSDGFSGFTSESIRKLSIYGLHHTTENQFIPPKLEFLRIQFKIQFDSLPTTLTTLIIDNLYSTDLEGVKFPPFLTHLQLPTTFSMHIKASYLPSTLTRLDLGNFFESPIDVGALPESLTYLNMGGYNKPLREGLIPQFVKVLIFYYCSQEIQYLPKSLEYLKISSDSKITLYPHVLDNCVNLTSVYLLINENIPLQPNCLPHSITDLTLGCSYNLTNGTLPKSLKTLKFIKYGRSMLDLAPLPNSLVSIEFCEYYNSPLPLTIFDGCNQLKFLKFGYKFDQTIEDGVLPVNLETLILDKPYNKLLPKLPRTLKHLSFGSSYNQPIPSKILPNSLETISFGFSFNQLEGTILPPNLKNLTLPFRHQKDISKFCSYYKNINIEYR</sequence>
<reference evidence="2 3" key="1">
    <citation type="submission" date="2015-12" db="EMBL/GenBank/DDBJ databases">
        <title>Dictyostelia acquired genes for synthesis and detection of signals that induce cell-type specialization by lateral gene transfer from prokaryotes.</title>
        <authorList>
            <person name="Gloeckner G."/>
            <person name="Schaap P."/>
        </authorList>
    </citation>
    <scope>NUCLEOTIDE SEQUENCE [LARGE SCALE GENOMIC DNA]</scope>
    <source>
        <strain evidence="2 3">TK</strain>
    </source>
</reference>
<dbReference type="InterPro" id="IPR032675">
    <property type="entry name" value="LRR_dom_sf"/>
</dbReference>
<evidence type="ECO:0000313" key="3">
    <source>
        <dbReference type="Proteomes" id="UP000076078"/>
    </source>
</evidence>
<dbReference type="PANTHER" id="PTHR32134">
    <property type="entry name" value="FNIP REPEAT-CONTAINING PROTEIN"/>
    <property type="match status" value="1"/>
</dbReference>
<dbReference type="OrthoDB" id="18551at2759"/>
<dbReference type="InterPro" id="IPR008615">
    <property type="entry name" value="FNIP"/>
</dbReference>
<dbReference type="InParanoid" id="A0A152A4J4"/>
<dbReference type="STRING" id="361077.A0A152A4J4"/>
<proteinExistence type="predicted"/>
<gene>
    <name evidence="2" type="ORF">DLAC_02271</name>
</gene>
<dbReference type="SUPFAM" id="SSF52058">
    <property type="entry name" value="L domain-like"/>
    <property type="match status" value="1"/>
</dbReference>
<dbReference type="InterPro" id="IPR051251">
    <property type="entry name" value="STK_FNIP-Repeat"/>
</dbReference>
<dbReference type="Gene3D" id="3.80.10.10">
    <property type="entry name" value="Ribonuclease Inhibitor"/>
    <property type="match status" value="1"/>
</dbReference>
<dbReference type="EMBL" id="LODT01000011">
    <property type="protein sequence ID" value="KYR01162.1"/>
    <property type="molecule type" value="Genomic_DNA"/>
</dbReference>
<keyword evidence="3" id="KW-1185">Reference proteome</keyword>
<dbReference type="Pfam" id="PF05725">
    <property type="entry name" value="FNIP"/>
    <property type="match status" value="5"/>
</dbReference>
<dbReference type="Proteomes" id="UP000076078">
    <property type="component" value="Unassembled WGS sequence"/>
</dbReference>
<evidence type="ECO:0000256" key="1">
    <source>
        <dbReference type="ARBA" id="ARBA00022737"/>
    </source>
</evidence>
<evidence type="ECO:0000313" key="2">
    <source>
        <dbReference type="EMBL" id="KYR01162.1"/>
    </source>
</evidence>
<name>A0A152A4J4_TIELA</name>
<protein>
    <recommendedName>
        <fullName evidence="4">FNIP repeat-containing protein</fullName>
    </recommendedName>
</protein>
<keyword evidence="1" id="KW-0677">Repeat</keyword>
<dbReference type="PANTHER" id="PTHR32134:SF92">
    <property type="entry name" value="FNIP REPEAT-CONTAINING PROTEIN"/>
    <property type="match status" value="1"/>
</dbReference>
<dbReference type="OMA" id="ICNESSY"/>
<accession>A0A152A4J4</accession>
<evidence type="ECO:0008006" key="4">
    <source>
        <dbReference type="Google" id="ProtNLM"/>
    </source>
</evidence>
<comment type="caution">
    <text evidence="2">The sequence shown here is derived from an EMBL/GenBank/DDBJ whole genome shotgun (WGS) entry which is preliminary data.</text>
</comment>
<organism evidence="2 3">
    <name type="scientific">Tieghemostelium lacteum</name>
    <name type="common">Slime mold</name>
    <name type="synonym">Dictyostelium lacteum</name>
    <dbReference type="NCBI Taxonomy" id="361077"/>
    <lineage>
        <taxon>Eukaryota</taxon>
        <taxon>Amoebozoa</taxon>
        <taxon>Evosea</taxon>
        <taxon>Eumycetozoa</taxon>
        <taxon>Dictyostelia</taxon>
        <taxon>Dictyosteliales</taxon>
        <taxon>Raperosteliaceae</taxon>
        <taxon>Tieghemostelium</taxon>
    </lineage>
</organism>
<dbReference type="SUPFAM" id="SSF52047">
    <property type="entry name" value="RNI-like"/>
    <property type="match status" value="1"/>
</dbReference>